<keyword evidence="4" id="KW-0472">Membrane</keyword>
<organism evidence="8">
    <name type="scientific">Schlesneria paludicola</name>
    <dbReference type="NCBI Taxonomy" id="360056"/>
    <lineage>
        <taxon>Bacteria</taxon>
        <taxon>Pseudomonadati</taxon>
        <taxon>Planctomycetota</taxon>
        <taxon>Planctomycetia</taxon>
        <taxon>Planctomycetales</taxon>
        <taxon>Planctomycetaceae</taxon>
        <taxon>Schlesneria</taxon>
    </lineage>
</organism>
<evidence type="ECO:0000313" key="8">
    <source>
        <dbReference type="EMBL" id="HGT38196.1"/>
    </source>
</evidence>
<dbReference type="InterPro" id="IPR010827">
    <property type="entry name" value="BamA/TamA_POTRA"/>
</dbReference>
<evidence type="ECO:0000256" key="5">
    <source>
        <dbReference type="ARBA" id="ARBA00023237"/>
    </source>
</evidence>
<dbReference type="InterPro" id="IPR039910">
    <property type="entry name" value="D15-like"/>
</dbReference>
<comment type="subcellular location">
    <subcellularLocation>
        <location evidence="1">Membrane</location>
    </subcellularLocation>
</comment>
<dbReference type="InterPro" id="IPR000184">
    <property type="entry name" value="Bac_surfAg_D15"/>
</dbReference>
<evidence type="ECO:0000256" key="3">
    <source>
        <dbReference type="ARBA" id="ARBA00022729"/>
    </source>
</evidence>
<evidence type="ECO:0000259" key="7">
    <source>
        <dbReference type="PROSITE" id="PS51779"/>
    </source>
</evidence>
<evidence type="ECO:0000256" key="1">
    <source>
        <dbReference type="ARBA" id="ARBA00004370"/>
    </source>
</evidence>
<keyword evidence="5" id="KW-0998">Cell outer membrane</keyword>
<dbReference type="PANTHER" id="PTHR12815">
    <property type="entry name" value="SORTING AND ASSEMBLY MACHINERY SAMM50 PROTEIN FAMILY MEMBER"/>
    <property type="match status" value="1"/>
</dbReference>
<feature type="compositionally biased region" description="Basic and acidic residues" evidence="6">
    <location>
        <begin position="617"/>
        <end position="626"/>
    </location>
</feature>
<evidence type="ECO:0000256" key="4">
    <source>
        <dbReference type="ARBA" id="ARBA00023136"/>
    </source>
</evidence>
<feature type="domain" description="POTRA" evidence="7">
    <location>
        <begin position="425"/>
        <end position="503"/>
    </location>
</feature>
<dbReference type="Pfam" id="PF07244">
    <property type="entry name" value="POTRA"/>
    <property type="match status" value="4"/>
</dbReference>
<dbReference type="Gene3D" id="2.40.160.50">
    <property type="entry name" value="membrane protein fhac: a member of the omp85/tpsb transporter family"/>
    <property type="match status" value="1"/>
</dbReference>
<dbReference type="AlphaFoldDB" id="A0A7C4LJJ0"/>
<reference evidence="8" key="1">
    <citation type="journal article" date="2020" name="mSystems">
        <title>Genome- and Community-Level Interaction Insights into Carbon Utilization and Element Cycling Functions of Hydrothermarchaeota in Hydrothermal Sediment.</title>
        <authorList>
            <person name="Zhou Z."/>
            <person name="Liu Y."/>
            <person name="Xu W."/>
            <person name="Pan J."/>
            <person name="Luo Z.H."/>
            <person name="Li M."/>
        </authorList>
    </citation>
    <scope>NUCLEOTIDE SEQUENCE [LARGE SCALE GENOMIC DNA]</scope>
    <source>
        <strain evidence="8">SpSt-508</strain>
    </source>
</reference>
<protein>
    <recommendedName>
        <fullName evidence="7">POTRA domain-containing protein</fullName>
    </recommendedName>
</protein>
<dbReference type="GO" id="GO:0019867">
    <property type="term" value="C:outer membrane"/>
    <property type="evidence" value="ECO:0007669"/>
    <property type="project" value="InterPro"/>
</dbReference>
<feature type="region of interest" description="Disordered" evidence="6">
    <location>
        <begin position="591"/>
        <end position="634"/>
    </location>
</feature>
<dbReference type="PANTHER" id="PTHR12815:SF47">
    <property type="entry name" value="TRANSLOCATION AND ASSEMBLY MODULE SUBUNIT TAMA"/>
    <property type="match status" value="1"/>
</dbReference>
<dbReference type="Pfam" id="PF01103">
    <property type="entry name" value="Omp85"/>
    <property type="match status" value="1"/>
</dbReference>
<feature type="domain" description="POTRA" evidence="7">
    <location>
        <begin position="187"/>
        <end position="258"/>
    </location>
</feature>
<dbReference type="Gene3D" id="3.10.20.310">
    <property type="entry name" value="membrane protein fhac"/>
    <property type="match status" value="6"/>
</dbReference>
<feature type="region of interest" description="Disordered" evidence="6">
    <location>
        <begin position="141"/>
        <end position="161"/>
    </location>
</feature>
<evidence type="ECO:0000256" key="2">
    <source>
        <dbReference type="ARBA" id="ARBA00022692"/>
    </source>
</evidence>
<accession>A0A7C4LJJ0</accession>
<dbReference type="InterPro" id="IPR034746">
    <property type="entry name" value="POTRA"/>
</dbReference>
<dbReference type="PROSITE" id="PS51779">
    <property type="entry name" value="POTRA"/>
    <property type="match status" value="3"/>
</dbReference>
<name>A0A7C4LJJ0_9PLAN</name>
<evidence type="ECO:0000256" key="6">
    <source>
        <dbReference type="SAM" id="MobiDB-lite"/>
    </source>
</evidence>
<dbReference type="EMBL" id="DSVQ01000006">
    <property type="protein sequence ID" value="HGT38196.1"/>
    <property type="molecule type" value="Genomic_DNA"/>
</dbReference>
<comment type="caution">
    <text evidence="8">The sequence shown here is derived from an EMBL/GenBank/DDBJ whole genome shotgun (WGS) entry which is preliminary data.</text>
</comment>
<feature type="domain" description="POTRA" evidence="7">
    <location>
        <begin position="338"/>
        <end position="422"/>
    </location>
</feature>
<sequence length="1059" mass="119377">MREAARMIPLVQRGQRRCKPMWPMWIGWFAASLAFTSAPIALAQRQELPPPGFSPPQGGSSLPLLLREVRVTGASTLDGIELVELLRCQPGQVPSRQRLQDDLESLLATGRFARVTPIWERLADGWRLTLDMTHAAEPLIVRGQSDPPPSTGHTPPARTFDPLPPLRGIAPGDLDPVPASAPLALDEPLADVRIEGNVTIPVSEIERHVKIRKGRVVTQQMIKEDVDALVRTRWFATVEPIVRRTEDGLVLTYKVLERPIVRRVEYRGCKKIKQEKLEALTNLKVGSPYDVSANRECARRIEEMYHEKGFAFATVELESGNSKDDREVVFVIHEGPKVKVADVEFEGNKFFSDSLLALKLRTKKRILWVFGGKWDPTTVRDDIDSITAYYHSLGFFDVDIRHELKFSEDKSQVRIVYTIDEGVRYRIRRIDVMGAEVIPEHELRKDFTVREGEPYTGRKISADVEKMREKYGHLGRLFAKVDAVPRFTEEPGVVDILYKIDEDKVYRVREFNVHIAGDHPHTRTNLARNMSLIHPGDLADPQKIQKTKRRLEGSGVFESGPELGPRIDIKRVDNPHWVQQPQHDVHVARGQAEVPRVSRGQLQPSQWSPPKPPARADAPKGDDRRPPAVGERPLGEGYFIEPVIASPPATSSVIRGQGDVLLAQSQGPFQNPQNFLFDASPLGDPLRRSINDPDPNIWQQLPPPEFIDIDAYLHEARTGRLMFGVGVNSNTGVVGNIVLSENNFDILRPPTSWDDIWNGTAWRGAGQKFRIEALPGTLVSRYLVDWQDPYFLDTDINLGLSGFYYTRFFRDWDEDRKGGRIRLGRQLTQTWSAAVAIRLEGVHISDIPSNPPDLLAEAAGDSFLSTVRASLIHDTRDAAFIPSEGHYVEFSVEQAFAEFDYTRFEIEGRQFFTTYRRPDGYGKHILSLMGNFGWTGDSTPIYERFYAGGFQSFRGFAFRGVTPLENGVEIGGQFQLLGTVEYMFPVMANEMVKVVGFTDFGTVEETITLNNFRVSVGAGLRIQVPGMGPVPIALDWAVPIVKQDFDREQLFSFYIGINR</sequence>
<keyword evidence="3" id="KW-0732">Signal</keyword>
<gene>
    <name evidence="8" type="ORF">ENS64_02845</name>
</gene>
<proteinExistence type="predicted"/>
<keyword evidence="2" id="KW-0812">Transmembrane</keyword>